<feature type="domain" description="Histidine kinase" evidence="12">
    <location>
        <begin position="90"/>
        <end position="304"/>
    </location>
</feature>
<gene>
    <name evidence="13" type="primary">yycG_2</name>
    <name evidence="13" type="ORF">ERS852523_02054</name>
</gene>
<keyword evidence="5 13" id="KW-0808">Transferase</keyword>
<dbReference type="EC" id="2.7.13.3" evidence="3"/>
<evidence type="ECO:0000256" key="5">
    <source>
        <dbReference type="ARBA" id="ARBA00022679"/>
    </source>
</evidence>
<protein>
    <recommendedName>
        <fullName evidence="3">histidine kinase</fullName>
        <ecNumber evidence="3">2.7.13.3</ecNumber>
    </recommendedName>
</protein>
<dbReference type="SMART" id="SM00388">
    <property type="entry name" value="HisKA"/>
    <property type="match status" value="1"/>
</dbReference>
<evidence type="ECO:0000256" key="2">
    <source>
        <dbReference type="ARBA" id="ARBA00004141"/>
    </source>
</evidence>
<evidence type="ECO:0000256" key="1">
    <source>
        <dbReference type="ARBA" id="ARBA00000085"/>
    </source>
</evidence>
<evidence type="ECO:0000256" key="4">
    <source>
        <dbReference type="ARBA" id="ARBA00022553"/>
    </source>
</evidence>
<dbReference type="CDD" id="cd00075">
    <property type="entry name" value="HATPase"/>
    <property type="match status" value="1"/>
</dbReference>
<sequence>MKLFYVVLVILLFYNLGLTLYVFKINRRLKEFNQILLEIEKGQSKQKFLLKKNNRIDQVGFRVNSILYKYEKRIEESNIELEANKQLMTSLSHDVRTPMTTLIGYLDALDLKLVSSDKEEQYLRLAKEKAYDLKKYIEVLFEWFRINSDEEQLEIKAVDITEETRRIFLDWIPIIEEHRIGYNIEIPEKAIIVEIDEDCYMRAINNIVQNIFTHSKAANISITASEGNGKFRLEIGDDGIGIAKEDLNYIFERLYQCNKGRSGKGNGLGLNISKLLLEKMGGTISAFSEPGKGTVFCIEFSVIQR</sequence>
<dbReference type="Gene3D" id="3.30.565.10">
    <property type="entry name" value="Histidine kinase-like ATPase, C-terminal domain"/>
    <property type="match status" value="1"/>
</dbReference>
<keyword evidence="4" id="KW-0597">Phosphoprotein</keyword>
<dbReference type="InterPro" id="IPR003594">
    <property type="entry name" value="HATPase_dom"/>
</dbReference>
<dbReference type="InterPro" id="IPR003661">
    <property type="entry name" value="HisK_dim/P_dom"/>
</dbReference>
<comment type="catalytic activity">
    <reaction evidence="1">
        <text>ATP + protein L-histidine = ADP + protein N-phospho-L-histidine.</text>
        <dbReference type="EC" id="2.7.13.3"/>
    </reaction>
</comment>
<accession>A0A174PGJ4</accession>
<dbReference type="PANTHER" id="PTHR45528:SF8">
    <property type="entry name" value="HISTIDINE KINASE"/>
    <property type="match status" value="1"/>
</dbReference>
<dbReference type="GeneID" id="75077718"/>
<dbReference type="PROSITE" id="PS50109">
    <property type="entry name" value="HIS_KIN"/>
    <property type="match status" value="1"/>
</dbReference>
<dbReference type="Proteomes" id="UP000095712">
    <property type="component" value="Unassembled WGS sequence"/>
</dbReference>
<dbReference type="SMART" id="SM00387">
    <property type="entry name" value="HATPase_c"/>
    <property type="match status" value="1"/>
</dbReference>
<evidence type="ECO:0000256" key="6">
    <source>
        <dbReference type="ARBA" id="ARBA00022692"/>
    </source>
</evidence>
<evidence type="ECO:0000313" key="14">
    <source>
        <dbReference type="Proteomes" id="UP000095712"/>
    </source>
</evidence>
<evidence type="ECO:0000256" key="8">
    <source>
        <dbReference type="ARBA" id="ARBA00022989"/>
    </source>
</evidence>
<evidence type="ECO:0000256" key="10">
    <source>
        <dbReference type="ARBA" id="ARBA00023136"/>
    </source>
</evidence>
<dbReference type="InterPro" id="IPR005467">
    <property type="entry name" value="His_kinase_dom"/>
</dbReference>
<evidence type="ECO:0000256" key="11">
    <source>
        <dbReference type="SAM" id="Phobius"/>
    </source>
</evidence>
<feature type="transmembrane region" description="Helical" evidence="11">
    <location>
        <begin position="6"/>
        <end position="23"/>
    </location>
</feature>
<dbReference type="InterPro" id="IPR036097">
    <property type="entry name" value="HisK_dim/P_sf"/>
</dbReference>
<dbReference type="Gene3D" id="1.10.287.130">
    <property type="match status" value="1"/>
</dbReference>
<dbReference type="PANTHER" id="PTHR45528">
    <property type="entry name" value="SENSOR HISTIDINE KINASE CPXA"/>
    <property type="match status" value="1"/>
</dbReference>
<reference evidence="13 14" key="1">
    <citation type="submission" date="2015-09" db="EMBL/GenBank/DDBJ databases">
        <authorList>
            <consortium name="Pathogen Informatics"/>
        </authorList>
    </citation>
    <scope>NUCLEOTIDE SEQUENCE [LARGE SCALE GENOMIC DNA]</scope>
    <source>
        <strain evidence="13 14">2789STDY5834911</strain>
    </source>
</reference>
<evidence type="ECO:0000256" key="7">
    <source>
        <dbReference type="ARBA" id="ARBA00022777"/>
    </source>
</evidence>
<dbReference type="Pfam" id="PF02518">
    <property type="entry name" value="HATPase_c"/>
    <property type="match status" value="1"/>
</dbReference>
<evidence type="ECO:0000313" key="13">
    <source>
        <dbReference type="EMBL" id="CUP57039.1"/>
    </source>
</evidence>
<dbReference type="InterPro" id="IPR004358">
    <property type="entry name" value="Sig_transdc_His_kin-like_C"/>
</dbReference>
<keyword evidence="10 11" id="KW-0472">Membrane</keyword>
<dbReference type="AlphaFoldDB" id="A0A174PGJ4"/>
<evidence type="ECO:0000256" key="3">
    <source>
        <dbReference type="ARBA" id="ARBA00012438"/>
    </source>
</evidence>
<dbReference type="RefSeq" id="WP_025580961.1">
    <property type="nucleotide sequence ID" value="NZ_CZAW01000020.1"/>
</dbReference>
<dbReference type="InterPro" id="IPR036890">
    <property type="entry name" value="HATPase_C_sf"/>
</dbReference>
<dbReference type="PRINTS" id="PR00344">
    <property type="entry name" value="BCTRLSENSOR"/>
</dbReference>
<dbReference type="Pfam" id="PF00512">
    <property type="entry name" value="HisKA"/>
    <property type="match status" value="1"/>
</dbReference>
<dbReference type="SUPFAM" id="SSF55874">
    <property type="entry name" value="ATPase domain of HSP90 chaperone/DNA topoisomerase II/histidine kinase"/>
    <property type="match status" value="1"/>
</dbReference>
<keyword evidence="9" id="KW-0902">Two-component regulatory system</keyword>
<dbReference type="InterPro" id="IPR050398">
    <property type="entry name" value="HssS/ArlS-like"/>
</dbReference>
<dbReference type="GO" id="GO:0000155">
    <property type="term" value="F:phosphorelay sensor kinase activity"/>
    <property type="evidence" value="ECO:0007669"/>
    <property type="project" value="InterPro"/>
</dbReference>
<comment type="subcellular location">
    <subcellularLocation>
        <location evidence="2">Membrane</location>
        <topology evidence="2">Multi-pass membrane protein</topology>
    </subcellularLocation>
</comment>
<name>A0A174PGJ4_9FIRM</name>
<keyword evidence="8 11" id="KW-1133">Transmembrane helix</keyword>
<evidence type="ECO:0000256" key="9">
    <source>
        <dbReference type="ARBA" id="ARBA00023012"/>
    </source>
</evidence>
<dbReference type="EMBL" id="CZAW01000020">
    <property type="protein sequence ID" value="CUP57039.1"/>
    <property type="molecule type" value="Genomic_DNA"/>
</dbReference>
<organism evidence="13 14">
    <name type="scientific">Blautia wexlerae</name>
    <dbReference type="NCBI Taxonomy" id="418240"/>
    <lineage>
        <taxon>Bacteria</taxon>
        <taxon>Bacillati</taxon>
        <taxon>Bacillota</taxon>
        <taxon>Clostridia</taxon>
        <taxon>Lachnospirales</taxon>
        <taxon>Lachnospiraceae</taxon>
        <taxon>Blautia</taxon>
    </lineage>
</organism>
<dbReference type="GO" id="GO:0005886">
    <property type="term" value="C:plasma membrane"/>
    <property type="evidence" value="ECO:0007669"/>
    <property type="project" value="TreeGrafter"/>
</dbReference>
<dbReference type="CDD" id="cd00082">
    <property type="entry name" value="HisKA"/>
    <property type="match status" value="1"/>
</dbReference>
<evidence type="ECO:0000259" key="12">
    <source>
        <dbReference type="PROSITE" id="PS50109"/>
    </source>
</evidence>
<keyword evidence="7 13" id="KW-0418">Kinase</keyword>
<proteinExistence type="predicted"/>
<dbReference type="SUPFAM" id="SSF47384">
    <property type="entry name" value="Homodimeric domain of signal transducing histidine kinase"/>
    <property type="match status" value="1"/>
</dbReference>
<keyword evidence="6 11" id="KW-0812">Transmembrane</keyword>
<dbReference type="OrthoDB" id="9792991at2"/>